<evidence type="ECO:0000313" key="3">
    <source>
        <dbReference type="Proteomes" id="UP000567179"/>
    </source>
</evidence>
<keyword evidence="3" id="KW-1185">Reference proteome</keyword>
<name>A0A8H5ATD8_9AGAR</name>
<dbReference type="PANTHER" id="PTHR22893">
    <property type="entry name" value="NADH OXIDOREDUCTASE-RELATED"/>
    <property type="match status" value="1"/>
</dbReference>
<dbReference type="Proteomes" id="UP000567179">
    <property type="component" value="Unassembled WGS sequence"/>
</dbReference>
<dbReference type="SUPFAM" id="SSF51395">
    <property type="entry name" value="FMN-linked oxidoreductases"/>
    <property type="match status" value="1"/>
</dbReference>
<dbReference type="GO" id="GO:0010181">
    <property type="term" value="F:FMN binding"/>
    <property type="evidence" value="ECO:0007669"/>
    <property type="project" value="InterPro"/>
</dbReference>
<reference evidence="2 3" key="1">
    <citation type="journal article" date="2020" name="ISME J.">
        <title>Uncovering the hidden diversity of litter-decomposition mechanisms in mushroom-forming fungi.</title>
        <authorList>
            <person name="Floudas D."/>
            <person name="Bentzer J."/>
            <person name="Ahren D."/>
            <person name="Johansson T."/>
            <person name="Persson P."/>
            <person name="Tunlid A."/>
        </authorList>
    </citation>
    <scope>NUCLEOTIDE SEQUENCE [LARGE SCALE GENOMIC DNA]</scope>
    <source>
        <strain evidence="2 3">CBS 101986</strain>
    </source>
</reference>
<dbReference type="FunFam" id="3.20.20.70:FF:000138">
    <property type="entry name" value="NADPH dehydrogenase 1"/>
    <property type="match status" value="1"/>
</dbReference>
<dbReference type="Gene3D" id="3.20.20.70">
    <property type="entry name" value="Aldolase class I"/>
    <property type="match status" value="1"/>
</dbReference>
<dbReference type="Pfam" id="PF00724">
    <property type="entry name" value="Oxidored_FMN"/>
    <property type="match status" value="1"/>
</dbReference>
<dbReference type="OrthoDB" id="276546at2759"/>
<dbReference type="EMBL" id="JAACJJ010000058">
    <property type="protein sequence ID" value="KAF5310223.1"/>
    <property type="molecule type" value="Genomic_DNA"/>
</dbReference>
<gene>
    <name evidence="2" type="ORF">D9619_010253</name>
</gene>
<dbReference type="AlphaFoldDB" id="A0A8H5ATD8"/>
<accession>A0A8H5ATD8</accession>
<dbReference type="InterPro" id="IPR045247">
    <property type="entry name" value="Oye-like"/>
</dbReference>
<evidence type="ECO:0000313" key="2">
    <source>
        <dbReference type="EMBL" id="KAF5310223.1"/>
    </source>
</evidence>
<dbReference type="GO" id="GO:0003959">
    <property type="term" value="F:NADPH dehydrogenase activity"/>
    <property type="evidence" value="ECO:0007669"/>
    <property type="project" value="TreeGrafter"/>
</dbReference>
<dbReference type="InterPro" id="IPR013785">
    <property type="entry name" value="Aldolase_TIM"/>
</dbReference>
<dbReference type="InterPro" id="IPR001155">
    <property type="entry name" value="OxRdtase_FMN_N"/>
</dbReference>
<sequence length="414" mass="45718">MAPPRKSSTPRPPRTPALFRPIQVGELHLAHRVVMAPLTRFRADDEHVPLAADVVADYYAQRGIVPGTLLVSEATFIAPQAGGYGNAPGIWSQKQIDAWKKVTAAVHANGSYIYLQLWALGRAAISRQLEKELGVSASDPHASPYIAPSSIPLSTYDPADPPPRELSIPEIEEYVQLYAQAAENAVRLAGFDGVEIHGANGYLVDQFLQDVSNTRTDRYGGSVENRARFALEVVDAVAQRVGAKRTALRISPWSPHQDMGMEDPIPQFSYLVNELRQRHPDLAYLHTTAKRLNGVVKGQVTASNDVFLVNGNENDFLRDLWSRHGKRLITAGGYTRESGLKAAEEKGDLVAYGRLFISNPDLPYRLMKNLPVDKGDRSRYYSRASIDSKGYTDYPISPALLEEKSRTSCILSLL</sequence>
<dbReference type="CDD" id="cd02933">
    <property type="entry name" value="OYE_like_FMN"/>
    <property type="match status" value="1"/>
</dbReference>
<protein>
    <recommendedName>
        <fullName evidence="1">NADH:flavin oxidoreductase/NADH oxidase N-terminal domain-containing protein</fullName>
    </recommendedName>
</protein>
<dbReference type="PANTHER" id="PTHR22893:SF91">
    <property type="entry name" value="NADPH DEHYDROGENASE 2-RELATED"/>
    <property type="match status" value="1"/>
</dbReference>
<organism evidence="2 3">
    <name type="scientific">Psilocybe cf. subviscida</name>
    <dbReference type="NCBI Taxonomy" id="2480587"/>
    <lineage>
        <taxon>Eukaryota</taxon>
        <taxon>Fungi</taxon>
        <taxon>Dikarya</taxon>
        <taxon>Basidiomycota</taxon>
        <taxon>Agaricomycotina</taxon>
        <taxon>Agaricomycetes</taxon>
        <taxon>Agaricomycetidae</taxon>
        <taxon>Agaricales</taxon>
        <taxon>Agaricineae</taxon>
        <taxon>Strophariaceae</taxon>
        <taxon>Psilocybe</taxon>
    </lineage>
</organism>
<comment type="caution">
    <text evidence="2">The sequence shown here is derived from an EMBL/GenBank/DDBJ whole genome shotgun (WGS) entry which is preliminary data.</text>
</comment>
<feature type="domain" description="NADH:flavin oxidoreductase/NADH oxidase N-terminal" evidence="1">
    <location>
        <begin position="18"/>
        <end position="371"/>
    </location>
</feature>
<evidence type="ECO:0000259" key="1">
    <source>
        <dbReference type="Pfam" id="PF00724"/>
    </source>
</evidence>
<proteinExistence type="predicted"/>